<feature type="transmembrane region" description="Helical" evidence="1">
    <location>
        <begin position="20"/>
        <end position="38"/>
    </location>
</feature>
<accession>A0ABP6RE82</accession>
<dbReference type="InterPro" id="IPR019662">
    <property type="entry name" value="DUF2516"/>
</dbReference>
<comment type="caution">
    <text evidence="2">The sequence shown here is derived from an EMBL/GenBank/DDBJ whole genome shotgun (WGS) entry which is preliminary data.</text>
</comment>
<reference evidence="3" key="1">
    <citation type="journal article" date="2019" name="Int. J. Syst. Evol. Microbiol.">
        <title>The Global Catalogue of Microorganisms (GCM) 10K type strain sequencing project: providing services to taxonomists for standard genome sequencing and annotation.</title>
        <authorList>
            <consortium name="The Broad Institute Genomics Platform"/>
            <consortium name="The Broad Institute Genome Sequencing Center for Infectious Disease"/>
            <person name="Wu L."/>
            <person name="Ma J."/>
        </authorList>
    </citation>
    <scope>NUCLEOTIDE SEQUENCE [LARGE SCALE GENOMIC DNA]</scope>
    <source>
        <strain evidence="3">JCM 11483</strain>
    </source>
</reference>
<evidence type="ECO:0000313" key="2">
    <source>
        <dbReference type="EMBL" id="GAA3284518.1"/>
    </source>
</evidence>
<dbReference type="Pfam" id="PF10724">
    <property type="entry name" value="DUF2516"/>
    <property type="match status" value="1"/>
</dbReference>
<gene>
    <name evidence="2" type="ORF">GCM10020260_15190</name>
</gene>
<evidence type="ECO:0008006" key="4">
    <source>
        <dbReference type="Google" id="ProtNLM"/>
    </source>
</evidence>
<keyword evidence="1" id="KW-0472">Membrane</keyword>
<keyword evidence="1" id="KW-1133">Transmembrane helix</keyword>
<dbReference type="RefSeq" id="WP_344719887.1">
    <property type="nucleotide sequence ID" value="NZ_BAAAYG010000005.1"/>
</dbReference>
<organism evidence="2 3">
    <name type="scientific">Nesterenkonia halobia</name>
    <dbReference type="NCBI Taxonomy" id="37922"/>
    <lineage>
        <taxon>Bacteria</taxon>
        <taxon>Bacillati</taxon>
        <taxon>Actinomycetota</taxon>
        <taxon>Actinomycetes</taxon>
        <taxon>Micrococcales</taxon>
        <taxon>Micrococcaceae</taxon>
        <taxon>Nesterenkonia</taxon>
    </lineage>
</organism>
<name>A0ABP6RE82_9MICC</name>
<proteinExistence type="predicted"/>
<sequence>MNATFALSGIWYAVLLAERWIFLAFAVVCLVVALMALIKCLPKNAQRFDIAFKRTKGFWLGMTGGASALCLIGAYSQLFGGPFGFLFPVIGACMAAVYLADVNPAVSE</sequence>
<feature type="transmembrane region" description="Helical" evidence="1">
    <location>
        <begin position="58"/>
        <end position="76"/>
    </location>
</feature>
<keyword evidence="1" id="KW-0812">Transmembrane</keyword>
<dbReference type="Proteomes" id="UP001501736">
    <property type="component" value="Unassembled WGS sequence"/>
</dbReference>
<evidence type="ECO:0000313" key="3">
    <source>
        <dbReference type="Proteomes" id="UP001501736"/>
    </source>
</evidence>
<feature type="transmembrane region" description="Helical" evidence="1">
    <location>
        <begin position="82"/>
        <end position="100"/>
    </location>
</feature>
<keyword evidence="3" id="KW-1185">Reference proteome</keyword>
<dbReference type="EMBL" id="BAAAYG010000005">
    <property type="protein sequence ID" value="GAA3284518.1"/>
    <property type="molecule type" value="Genomic_DNA"/>
</dbReference>
<evidence type="ECO:0000256" key="1">
    <source>
        <dbReference type="SAM" id="Phobius"/>
    </source>
</evidence>
<protein>
    <recommendedName>
        <fullName evidence="4">DUF2516 family protein</fullName>
    </recommendedName>
</protein>